<dbReference type="Proteomes" id="UP001412067">
    <property type="component" value="Unassembled WGS sequence"/>
</dbReference>
<sequence length="246" mass="25963">MRFILGTFLELPQQSLVIMNSLSENSRRDYHAGKIRYLHKTKPTPSQVDANTCRIYTLHPSPCAEALQPNLEKSDPETPPLASTGPSSIPTSTADSPSSATLAAAAPIEIPTTNQPNPSPILYSNHATGLNQTPAIIPPPAPPAAPSFTPSYRLFGAPSAPQYTAVPNPNIQPPGVSAPMLSVNPMIPGTMYTAPPGMPPYGSNGYMSAPVHAQHAFPPPALPRTAILLPRDLNGGLAMKMSILIP</sequence>
<proteinExistence type="predicted"/>
<feature type="compositionally biased region" description="Low complexity" evidence="1">
    <location>
        <begin position="86"/>
        <end position="101"/>
    </location>
</feature>
<feature type="region of interest" description="Disordered" evidence="1">
    <location>
        <begin position="66"/>
        <end position="101"/>
    </location>
</feature>
<keyword evidence="3" id="KW-1185">Reference proteome</keyword>
<organism evidence="2 3">
    <name type="scientific">Platanthera guangdongensis</name>
    <dbReference type="NCBI Taxonomy" id="2320717"/>
    <lineage>
        <taxon>Eukaryota</taxon>
        <taxon>Viridiplantae</taxon>
        <taxon>Streptophyta</taxon>
        <taxon>Embryophyta</taxon>
        <taxon>Tracheophyta</taxon>
        <taxon>Spermatophyta</taxon>
        <taxon>Magnoliopsida</taxon>
        <taxon>Liliopsida</taxon>
        <taxon>Asparagales</taxon>
        <taxon>Orchidaceae</taxon>
        <taxon>Orchidoideae</taxon>
        <taxon>Orchideae</taxon>
        <taxon>Orchidinae</taxon>
        <taxon>Platanthera</taxon>
    </lineage>
</organism>
<dbReference type="EMBL" id="JBBWWR010000008">
    <property type="protein sequence ID" value="KAK8962838.1"/>
    <property type="molecule type" value="Genomic_DNA"/>
</dbReference>
<evidence type="ECO:0000313" key="2">
    <source>
        <dbReference type="EMBL" id="KAK8962838.1"/>
    </source>
</evidence>
<reference evidence="2 3" key="1">
    <citation type="journal article" date="2022" name="Nat. Plants">
        <title>Genomes of leafy and leafless Platanthera orchids illuminate the evolution of mycoheterotrophy.</title>
        <authorList>
            <person name="Li M.H."/>
            <person name="Liu K.W."/>
            <person name="Li Z."/>
            <person name="Lu H.C."/>
            <person name="Ye Q.L."/>
            <person name="Zhang D."/>
            <person name="Wang J.Y."/>
            <person name="Li Y.F."/>
            <person name="Zhong Z.M."/>
            <person name="Liu X."/>
            <person name="Yu X."/>
            <person name="Liu D.K."/>
            <person name="Tu X.D."/>
            <person name="Liu B."/>
            <person name="Hao Y."/>
            <person name="Liao X.Y."/>
            <person name="Jiang Y.T."/>
            <person name="Sun W.H."/>
            <person name="Chen J."/>
            <person name="Chen Y.Q."/>
            <person name="Ai Y."/>
            <person name="Zhai J.W."/>
            <person name="Wu S.S."/>
            <person name="Zhou Z."/>
            <person name="Hsiao Y.Y."/>
            <person name="Wu W.L."/>
            <person name="Chen Y.Y."/>
            <person name="Lin Y.F."/>
            <person name="Hsu J.L."/>
            <person name="Li C.Y."/>
            <person name="Wang Z.W."/>
            <person name="Zhao X."/>
            <person name="Zhong W.Y."/>
            <person name="Ma X.K."/>
            <person name="Ma L."/>
            <person name="Huang J."/>
            <person name="Chen G.Z."/>
            <person name="Huang M.Z."/>
            <person name="Huang L."/>
            <person name="Peng D.H."/>
            <person name="Luo Y.B."/>
            <person name="Zou S.Q."/>
            <person name="Chen S.P."/>
            <person name="Lan S."/>
            <person name="Tsai W.C."/>
            <person name="Van de Peer Y."/>
            <person name="Liu Z.J."/>
        </authorList>
    </citation>
    <scope>NUCLEOTIDE SEQUENCE [LARGE SCALE GENOMIC DNA]</scope>
    <source>
        <strain evidence="2">Lor288</strain>
    </source>
</reference>
<evidence type="ECO:0000256" key="1">
    <source>
        <dbReference type="SAM" id="MobiDB-lite"/>
    </source>
</evidence>
<accession>A0ABR2MFS4</accession>
<gene>
    <name evidence="2" type="ORF">KSP40_PGU006974</name>
</gene>
<protein>
    <submittedName>
        <fullName evidence="2">Uncharacterized protein</fullName>
    </submittedName>
</protein>
<evidence type="ECO:0000313" key="3">
    <source>
        <dbReference type="Proteomes" id="UP001412067"/>
    </source>
</evidence>
<comment type="caution">
    <text evidence="2">The sequence shown here is derived from an EMBL/GenBank/DDBJ whole genome shotgun (WGS) entry which is preliminary data.</text>
</comment>
<name>A0ABR2MFS4_9ASPA</name>